<organism evidence="4 5">
    <name type="scientific">Roseateles asaccharophilus</name>
    <dbReference type="NCBI Taxonomy" id="582607"/>
    <lineage>
        <taxon>Bacteria</taxon>
        <taxon>Pseudomonadati</taxon>
        <taxon>Pseudomonadota</taxon>
        <taxon>Betaproteobacteria</taxon>
        <taxon>Burkholderiales</taxon>
        <taxon>Sphaerotilaceae</taxon>
        <taxon>Roseateles</taxon>
    </lineage>
</organism>
<dbReference type="Proteomes" id="UP001180825">
    <property type="component" value="Unassembled WGS sequence"/>
</dbReference>
<evidence type="ECO:0000259" key="3">
    <source>
        <dbReference type="PROSITE" id="PS51186"/>
    </source>
</evidence>
<dbReference type="PANTHER" id="PTHR43877">
    <property type="entry name" value="AMINOALKYLPHOSPHONATE N-ACETYLTRANSFERASE-RELATED-RELATED"/>
    <property type="match status" value="1"/>
</dbReference>
<keyword evidence="1" id="KW-0808">Transferase</keyword>
<dbReference type="EMBL" id="JAVDXV010000012">
    <property type="protein sequence ID" value="MDR7335861.1"/>
    <property type="molecule type" value="Genomic_DNA"/>
</dbReference>
<dbReference type="RefSeq" id="WP_310332866.1">
    <property type="nucleotide sequence ID" value="NZ_JAVDXV010000012.1"/>
</dbReference>
<keyword evidence="5" id="KW-1185">Reference proteome</keyword>
<feature type="domain" description="N-acetyltransferase" evidence="3">
    <location>
        <begin position="5"/>
        <end position="147"/>
    </location>
</feature>
<proteinExistence type="predicted"/>
<dbReference type="InterPro" id="IPR016181">
    <property type="entry name" value="Acyl_CoA_acyltransferase"/>
</dbReference>
<dbReference type="SUPFAM" id="SSF55729">
    <property type="entry name" value="Acyl-CoA N-acyltransferases (Nat)"/>
    <property type="match status" value="1"/>
</dbReference>
<evidence type="ECO:0000256" key="2">
    <source>
        <dbReference type="ARBA" id="ARBA00023315"/>
    </source>
</evidence>
<evidence type="ECO:0000313" key="4">
    <source>
        <dbReference type="EMBL" id="MDR7335861.1"/>
    </source>
</evidence>
<dbReference type="Gene3D" id="3.40.630.30">
    <property type="match status" value="1"/>
</dbReference>
<gene>
    <name evidence="4" type="ORF">J2X21_005028</name>
</gene>
<dbReference type="InterPro" id="IPR000182">
    <property type="entry name" value="GNAT_dom"/>
</dbReference>
<dbReference type="InterPro" id="IPR050832">
    <property type="entry name" value="Bact_Acetyltransf"/>
</dbReference>
<dbReference type="Pfam" id="PF00583">
    <property type="entry name" value="Acetyltransf_1"/>
    <property type="match status" value="1"/>
</dbReference>
<evidence type="ECO:0000313" key="5">
    <source>
        <dbReference type="Proteomes" id="UP001180825"/>
    </source>
</evidence>
<dbReference type="PROSITE" id="PS51186">
    <property type="entry name" value="GNAT"/>
    <property type="match status" value="1"/>
</dbReference>
<evidence type="ECO:0000256" key="1">
    <source>
        <dbReference type="ARBA" id="ARBA00022679"/>
    </source>
</evidence>
<comment type="caution">
    <text evidence="4">The sequence shown here is derived from an EMBL/GenBank/DDBJ whole genome shotgun (WGS) entry which is preliminary data.</text>
</comment>
<sequence>MTTAWNLRPVTACDTEQVTAHGCYRKEDAERRPGYAAWLGPRIEAGRYVGWLAVQGDVVVGGAGAVLLDWGPTRANLSGQMARIVNVFTAEAWRGQGVARELLQAVMRQCETLEVREFNLGATPDGRALYRSLGFEDYPAEMRRRVA</sequence>
<protein>
    <submittedName>
        <fullName evidence="4">GNAT superfamily N-acetyltransferase</fullName>
    </submittedName>
</protein>
<dbReference type="CDD" id="cd04301">
    <property type="entry name" value="NAT_SF"/>
    <property type="match status" value="1"/>
</dbReference>
<reference evidence="4 5" key="1">
    <citation type="submission" date="2023-07" db="EMBL/GenBank/DDBJ databases">
        <title>Sorghum-associated microbial communities from plants grown in Nebraska, USA.</title>
        <authorList>
            <person name="Schachtman D."/>
        </authorList>
    </citation>
    <scope>NUCLEOTIDE SEQUENCE [LARGE SCALE GENOMIC DNA]</scope>
    <source>
        <strain evidence="4 5">BE316</strain>
    </source>
</reference>
<accession>A0ABU2AF86</accession>
<name>A0ABU2AF86_9BURK</name>
<keyword evidence="2" id="KW-0012">Acyltransferase</keyword>